<dbReference type="InterPro" id="IPR029016">
    <property type="entry name" value="GAF-like_dom_sf"/>
</dbReference>
<dbReference type="CDD" id="cd01949">
    <property type="entry name" value="GGDEF"/>
    <property type="match status" value="1"/>
</dbReference>
<dbReference type="SUPFAM" id="SSF109604">
    <property type="entry name" value="HD-domain/PDEase-like"/>
    <property type="match status" value="1"/>
</dbReference>
<dbReference type="InterPro" id="IPR029787">
    <property type="entry name" value="Nucleotide_cyclase"/>
</dbReference>
<gene>
    <name evidence="5" type="ORF">DWW02_05805</name>
</gene>
<dbReference type="SUPFAM" id="SSF55073">
    <property type="entry name" value="Nucleotide cyclase"/>
    <property type="match status" value="1"/>
</dbReference>
<dbReference type="EMBL" id="QRZM01000001">
    <property type="protein sequence ID" value="RGV79229.1"/>
    <property type="molecule type" value="Genomic_DNA"/>
</dbReference>
<evidence type="ECO:0000259" key="2">
    <source>
        <dbReference type="PROSITE" id="PS50887"/>
    </source>
</evidence>
<dbReference type="PROSITE" id="PS50887">
    <property type="entry name" value="GGDEF"/>
    <property type="match status" value="1"/>
</dbReference>
<dbReference type="PROSITE" id="PS51832">
    <property type="entry name" value="HD_GYP"/>
    <property type="match status" value="1"/>
</dbReference>
<dbReference type="NCBIfam" id="TIGR00254">
    <property type="entry name" value="GGDEF"/>
    <property type="match status" value="1"/>
</dbReference>
<dbReference type="AlphaFoldDB" id="A0A412ZGC0"/>
<evidence type="ECO:0000259" key="4">
    <source>
        <dbReference type="PROSITE" id="PS51832"/>
    </source>
</evidence>
<feature type="domain" description="HD" evidence="3">
    <location>
        <begin position="668"/>
        <end position="790"/>
    </location>
</feature>
<protein>
    <submittedName>
        <fullName evidence="5">Diguanylate cyclase</fullName>
    </submittedName>
</protein>
<evidence type="ECO:0000259" key="3">
    <source>
        <dbReference type="PROSITE" id="PS51831"/>
    </source>
</evidence>
<organism evidence="5 6">
    <name type="scientific">Enterocloster bolteae</name>
    <dbReference type="NCBI Taxonomy" id="208479"/>
    <lineage>
        <taxon>Bacteria</taxon>
        <taxon>Bacillati</taxon>
        <taxon>Bacillota</taxon>
        <taxon>Clostridia</taxon>
        <taxon>Lachnospirales</taxon>
        <taxon>Lachnospiraceae</taxon>
        <taxon>Enterocloster</taxon>
    </lineage>
</organism>
<comment type="caution">
    <text evidence="5">The sequence shown here is derived from an EMBL/GenBank/DDBJ whole genome shotgun (WGS) entry which is preliminary data.</text>
</comment>
<dbReference type="InterPro" id="IPR043128">
    <property type="entry name" value="Rev_trsase/Diguanyl_cyclase"/>
</dbReference>
<feature type="transmembrane region" description="Helical" evidence="1">
    <location>
        <begin position="6"/>
        <end position="23"/>
    </location>
</feature>
<feature type="transmembrane region" description="Helical" evidence="1">
    <location>
        <begin position="35"/>
        <end position="55"/>
    </location>
</feature>
<proteinExistence type="predicted"/>
<dbReference type="CDD" id="cd00077">
    <property type="entry name" value="HDc"/>
    <property type="match status" value="1"/>
</dbReference>
<evidence type="ECO:0000313" key="6">
    <source>
        <dbReference type="Proteomes" id="UP000284543"/>
    </source>
</evidence>
<dbReference type="Proteomes" id="UP000284543">
    <property type="component" value="Unassembled WGS sequence"/>
</dbReference>
<feature type="transmembrane region" description="Helical" evidence="1">
    <location>
        <begin position="61"/>
        <end position="81"/>
    </location>
</feature>
<accession>A0A412ZGC0</accession>
<dbReference type="NCBIfam" id="TIGR00277">
    <property type="entry name" value="HDIG"/>
    <property type="match status" value="1"/>
</dbReference>
<reference evidence="5 6" key="1">
    <citation type="submission" date="2018-08" db="EMBL/GenBank/DDBJ databases">
        <title>A genome reference for cultivated species of the human gut microbiota.</title>
        <authorList>
            <person name="Zou Y."/>
            <person name="Xue W."/>
            <person name="Luo G."/>
        </authorList>
    </citation>
    <scope>NUCLEOTIDE SEQUENCE [LARGE SCALE GENOMIC DNA]</scope>
    <source>
        <strain evidence="5 6">AF14-18</strain>
    </source>
</reference>
<keyword evidence="1" id="KW-1133">Transmembrane helix</keyword>
<name>A0A412ZGC0_9FIRM</name>
<dbReference type="InterPro" id="IPR006674">
    <property type="entry name" value="HD_domain"/>
</dbReference>
<sequence>MRSYVFISITALYFYTFLMLAFMSAKKSRLIRDFIAVLGAMILWTGGSLLMRLRAWPSYELWFHLSLAGISLVPCAFFCFIRDFCGHKAKSSHKIWLVLILLVNLYNIWTGNLVQPPAIEWNGASAVFVYHMDWRASIMYGLCFLVIIHTAAIIWSSRKNRALKAKVVPLLSGILLLFAGNMAVPLFNGFPIDILSGVLNAGVMFYTLYSRHVFRMTLLVSRGNCYIIAMAVSALAFYNVAQTLDGIIRRDIPMLAPFSVMIVATMTMLVTLLIYMVAKGFFDRIFIKEEVSQTERLSEYTAIVSQSLRLTEILNALVNVIGNTLHTRKIYICIRDSQGNYPAVFSSSPLDDKNFSLAGSAPLINWLKSHDSCLLLKDFRRTVEYKSMWEEEKYQMEVLKIECILPLKDGNDLAGLVLLGGREKRGKMRTQGYSEEDIIFLNSIESVSSIAVKNSRLYEKAYEEARTDELTGLLNRKYFCQTLEENYEKCRRTSLALVIFNVDDFKLYNQLYGNHEGDKALVHIARIIQGTVGDNGYCGRYSGKEFAVILPDYDIYSAQNLAENISRQIQNMNLDCTDTYLKPLTVSCGICAAPYAAASMNELISNADCAVYHVKRSGKNGIRVYSDGIIGVRDTDEGLAKKHRSMYSEYAPTIYALTAAIDAKDHYTFQHSKNVAYYAHAMGQALKTSEEYQEILKESALLHDIGKIGIPENILNKTGKLTDEEYSTMKRHVEASVEIIRHLPSMDYVIPAVLGHHERYDGRGYPRRIAGKDIPLAARILCIADSFDAMVSKRSYKPSMSVEFAVNELERGAGTQFDPELVPVFIGLLKDGMIRPALNDGNDVCSREPEGTDAEI</sequence>
<dbReference type="PANTHER" id="PTHR43155">
    <property type="entry name" value="CYCLIC DI-GMP PHOSPHODIESTERASE PA4108-RELATED"/>
    <property type="match status" value="1"/>
</dbReference>
<dbReference type="InterPro" id="IPR003607">
    <property type="entry name" value="HD/PDEase_dom"/>
</dbReference>
<dbReference type="SMART" id="SM00471">
    <property type="entry name" value="HDc"/>
    <property type="match status" value="1"/>
</dbReference>
<feature type="transmembrane region" description="Helical" evidence="1">
    <location>
        <begin position="167"/>
        <end position="184"/>
    </location>
</feature>
<dbReference type="SMART" id="SM00267">
    <property type="entry name" value="GGDEF"/>
    <property type="match status" value="1"/>
</dbReference>
<dbReference type="SUPFAM" id="SSF55781">
    <property type="entry name" value="GAF domain-like"/>
    <property type="match status" value="1"/>
</dbReference>
<dbReference type="InterPro" id="IPR037522">
    <property type="entry name" value="HD_GYP_dom"/>
</dbReference>
<dbReference type="InterPro" id="IPR006675">
    <property type="entry name" value="HDIG_dom"/>
</dbReference>
<dbReference type="Gene3D" id="1.10.3210.10">
    <property type="entry name" value="Hypothetical protein af1432"/>
    <property type="match status" value="1"/>
</dbReference>
<dbReference type="RefSeq" id="WP_118017797.1">
    <property type="nucleotide sequence ID" value="NZ_CAUHGS010000034.1"/>
</dbReference>
<feature type="transmembrane region" description="Helical" evidence="1">
    <location>
        <begin position="93"/>
        <end position="114"/>
    </location>
</feature>
<dbReference type="Pfam" id="PF00990">
    <property type="entry name" value="GGDEF"/>
    <property type="match status" value="1"/>
</dbReference>
<dbReference type="PROSITE" id="PS51831">
    <property type="entry name" value="HD"/>
    <property type="match status" value="1"/>
</dbReference>
<dbReference type="Gene3D" id="3.30.70.270">
    <property type="match status" value="1"/>
</dbReference>
<feature type="transmembrane region" description="Helical" evidence="1">
    <location>
        <begin position="134"/>
        <end position="155"/>
    </location>
</feature>
<dbReference type="InterPro" id="IPR000160">
    <property type="entry name" value="GGDEF_dom"/>
</dbReference>
<evidence type="ECO:0000256" key="1">
    <source>
        <dbReference type="SAM" id="Phobius"/>
    </source>
</evidence>
<dbReference type="InterPro" id="IPR031621">
    <property type="entry name" value="HisKA_7TM"/>
</dbReference>
<feature type="transmembrane region" description="Helical" evidence="1">
    <location>
        <begin position="258"/>
        <end position="278"/>
    </location>
</feature>
<feature type="domain" description="HD-GYP" evidence="4">
    <location>
        <begin position="646"/>
        <end position="841"/>
    </location>
</feature>
<dbReference type="Pfam" id="PF16927">
    <property type="entry name" value="HisKA_7TM"/>
    <property type="match status" value="1"/>
</dbReference>
<dbReference type="Gene3D" id="3.30.450.40">
    <property type="match status" value="1"/>
</dbReference>
<evidence type="ECO:0000313" key="5">
    <source>
        <dbReference type="EMBL" id="RGV79229.1"/>
    </source>
</evidence>
<keyword evidence="1" id="KW-0472">Membrane</keyword>
<dbReference type="PANTHER" id="PTHR43155:SF2">
    <property type="entry name" value="CYCLIC DI-GMP PHOSPHODIESTERASE PA4108"/>
    <property type="match status" value="1"/>
</dbReference>
<feature type="domain" description="GGDEF" evidence="2">
    <location>
        <begin position="493"/>
        <end position="627"/>
    </location>
</feature>
<keyword evidence="1" id="KW-0812">Transmembrane</keyword>
<dbReference type="Pfam" id="PF13487">
    <property type="entry name" value="HD_5"/>
    <property type="match status" value="1"/>
</dbReference>
<feature type="transmembrane region" description="Helical" evidence="1">
    <location>
        <begin position="216"/>
        <end position="238"/>
    </location>
</feature>